<evidence type="ECO:0000313" key="12">
    <source>
        <dbReference type="Proteomes" id="UP000234667"/>
    </source>
</evidence>
<dbReference type="GO" id="GO:0003887">
    <property type="term" value="F:DNA-directed DNA polymerase activity"/>
    <property type="evidence" value="ECO:0007669"/>
    <property type="project" value="UniProtKB-KW"/>
</dbReference>
<dbReference type="InterPro" id="IPR043502">
    <property type="entry name" value="DNA/RNA_pol_sf"/>
</dbReference>
<accession>A0A2J5PJU5</accession>
<keyword evidence="3 11" id="KW-0808">Transferase</keyword>
<dbReference type="InterPro" id="IPR012337">
    <property type="entry name" value="RNaseH-like_sf"/>
</dbReference>
<evidence type="ECO:0000256" key="7">
    <source>
        <dbReference type="ARBA" id="ARBA00049244"/>
    </source>
</evidence>
<dbReference type="GO" id="GO:0045004">
    <property type="term" value="P:DNA replication proofreading"/>
    <property type="evidence" value="ECO:0007669"/>
    <property type="project" value="TreeGrafter"/>
</dbReference>
<evidence type="ECO:0000256" key="3">
    <source>
        <dbReference type="ARBA" id="ARBA00022679"/>
    </source>
</evidence>
<dbReference type="GO" id="GO:0003677">
    <property type="term" value="F:DNA binding"/>
    <property type="evidence" value="ECO:0007669"/>
    <property type="project" value="UniProtKB-KW"/>
</dbReference>
<dbReference type="Pfam" id="PF21474">
    <property type="entry name" value="DNApolII_N"/>
    <property type="match status" value="1"/>
</dbReference>
<feature type="domain" description="DNA-directed DNA polymerase family B multifunctional" evidence="8">
    <location>
        <begin position="382"/>
        <end position="433"/>
    </location>
</feature>
<dbReference type="FunFam" id="3.90.1600.10:FF:000009">
    <property type="entry name" value="DNA polymerase"/>
    <property type="match status" value="1"/>
</dbReference>
<dbReference type="Proteomes" id="UP000234667">
    <property type="component" value="Unassembled WGS sequence"/>
</dbReference>
<dbReference type="AlphaFoldDB" id="A0A2J5PJU5"/>
<dbReference type="Pfam" id="PF03104">
    <property type="entry name" value="DNA_pol_B_exo1"/>
    <property type="match status" value="1"/>
</dbReference>
<dbReference type="Gene3D" id="2.40.50.590">
    <property type="match status" value="2"/>
</dbReference>
<evidence type="ECO:0000256" key="1">
    <source>
        <dbReference type="ARBA" id="ARBA00005755"/>
    </source>
</evidence>
<evidence type="ECO:0000259" key="8">
    <source>
        <dbReference type="Pfam" id="PF00136"/>
    </source>
</evidence>
<evidence type="ECO:0000259" key="10">
    <source>
        <dbReference type="Pfam" id="PF22587"/>
    </source>
</evidence>
<feature type="domain" description="DNA polymerase II insertion" evidence="10">
    <location>
        <begin position="43"/>
        <end position="103"/>
    </location>
</feature>
<dbReference type="EMBL" id="PIDR01000750">
    <property type="protein sequence ID" value="PLO66341.1"/>
    <property type="molecule type" value="Genomic_DNA"/>
</dbReference>
<protein>
    <recommendedName>
        <fullName evidence="2">DNA-directed DNA polymerase</fullName>
        <ecNumber evidence="2">2.7.7.7</ecNumber>
    </recommendedName>
</protein>
<proteinExistence type="inferred from homology"/>
<reference evidence="11 12" key="2">
    <citation type="submission" date="2018-01" db="EMBL/GenBank/DDBJ databases">
        <title>Genomic study of Klebsiella pneumoniae.</title>
        <authorList>
            <person name="Yang Y."/>
            <person name="Bicalho R."/>
        </authorList>
    </citation>
    <scope>NUCLEOTIDE SEQUENCE [LARGE SCALE GENOMIC DNA]</scope>
    <source>
        <strain evidence="11 12">A10</strain>
    </source>
</reference>
<evidence type="ECO:0000256" key="5">
    <source>
        <dbReference type="ARBA" id="ARBA00022932"/>
    </source>
</evidence>
<gene>
    <name evidence="11" type="ORF">CWN49_21160</name>
</gene>
<dbReference type="InterPro" id="IPR006133">
    <property type="entry name" value="DNA-dir_DNA_pol_B_exonuc"/>
</dbReference>
<keyword evidence="5" id="KW-0239">DNA-directed DNA polymerase</keyword>
<sequence length="450" mass="51313">MTQPRAGFLLTRHWRDTPQGTELTFWLATDDGPLEVTLPPQESVAFIPESQRPQAERLLQGENGHRLAALTLQDFHRQRVFGLYCRAHRQLMRLEKKLRENGVTVYEGDVRPPERYLMERFITAPVWVEGESRGQRLVNARMKPNPHYRPPLKWVSLDIETSRHGELYCIGLEGCGQRVVYMLGPEPATPPAVDFELEYVASRPLLLEKLNAWFAAHDPDVLIGWNVVQFDLRVLQKHAERYRIPLLLGRGNSELEWREHGFKNGVFFAQANGRLIIDGIEALKSAFWNFSSFALESVARELLGEGKAIDNPWDRMDEIDRRFHQDKPALATYNLQDCELVTRIFHKTEIMPFLLERATVNGLPADRHGGSVAAFSHLYFPRMHRLGYVAPNLGEVPPQASPGGYVMDSRPGLYDSVLVLDYKSLYPSIIRTFLIDPVGLVEGLAQPDDA</sequence>
<dbReference type="GO" id="GO:0000166">
    <property type="term" value="F:nucleotide binding"/>
    <property type="evidence" value="ECO:0007669"/>
    <property type="project" value="InterPro"/>
</dbReference>
<keyword evidence="6" id="KW-0238">DNA-binding</keyword>
<dbReference type="CDD" id="cd05784">
    <property type="entry name" value="DNA_polB_II_exo"/>
    <property type="match status" value="1"/>
</dbReference>
<dbReference type="SUPFAM" id="SSF53098">
    <property type="entry name" value="Ribonuclease H-like"/>
    <property type="match status" value="1"/>
</dbReference>
<comment type="catalytic activity">
    <reaction evidence="7">
        <text>DNA(n) + a 2'-deoxyribonucleoside 5'-triphosphate = DNA(n+1) + diphosphate</text>
        <dbReference type="Rhea" id="RHEA:22508"/>
        <dbReference type="Rhea" id="RHEA-COMP:17339"/>
        <dbReference type="Rhea" id="RHEA-COMP:17340"/>
        <dbReference type="ChEBI" id="CHEBI:33019"/>
        <dbReference type="ChEBI" id="CHEBI:61560"/>
        <dbReference type="ChEBI" id="CHEBI:173112"/>
        <dbReference type="EC" id="2.7.7.7"/>
    </reaction>
</comment>
<dbReference type="SMART" id="SM00486">
    <property type="entry name" value="POLBc"/>
    <property type="match status" value="1"/>
</dbReference>
<dbReference type="PANTHER" id="PTHR10322:SF23">
    <property type="entry name" value="DNA POLYMERASE DELTA CATALYTIC SUBUNIT"/>
    <property type="match status" value="1"/>
</dbReference>
<evidence type="ECO:0000313" key="11">
    <source>
        <dbReference type="EMBL" id="PLO66341.1"/>
    </source>
</evidence>
<dbReference type="InterPro" id="IPR055208">
    <property type="entry name" value="PolB_insertion"/>
</dbReference>
<dbReference type="GO" id="GO:0009432">
    <property type="term" value="P:SOS response"/>
    <property type="evidence" value="ECO:0007669"/>
    <property type="project" value="TreeGrafter"/>
</dbReference>
<dbReference type="PANTHER" id="PTHR10322">
    <property type="entry name" value="DNA POLYMERASE CATALYTIC SUBUNIT"/>
    <property type="match status" value="1"/>
</dbReference>
<dbReference type="InterPro" id="IPR036397">
    <property type="entry name" value="RNaseH_sf"/>
</dbReference>
<dbReference type="Gene3D" id="3.90.1600.10">
    <property type="entry name" value="Palm domain of DNA polymerase"/>
    <property type="match status" value="1"/>
</dbReference>
<dbReference type="SUPFAM" id="SSF56672">
    <property type="entry name" value="DNA/RNA polymerases"/>
    <property type="match status" value="1"/>
</dbReference>
<dbReference type="Gene3D" id="3.30.420.10">
    <property type="entry name" value="Ribonuclease H-like superfamily/Ribonuclease H"/>
    <property type="match status" value="1"/>
</dbReference>
<name>A0A2J5PJU5_9ENTR</name>
<evidence type="ECO:0000256" key="6">
    <source>
        <dbReference type="ARBA" id="ARBA00023125"/>
    </source>
</evidence>
<dbReference type="InterPro" id="IPR050240">
    <property type="entry name" value="DNA_pol_type-B"/>
</dbReference>
<evidence type="ECO:0000256" key="4">
    <source>
        <dbReference type="ARBA" id="ARBA00022695"/>
    </source>
</evidence>
<comment type="caution">
    <text evidence="11">The sequence shown here is derived from an EMBL/GenBank/DDBJ whole genome shotgun (WGS) entry which is preliminary data.</text>
</comment>
<feature type="domain" description="DNA-directed DNA polymerase family B exonuclease" evidence="9">
    <location>
        <begin position="206"/>
        <end position="286"/>
    </location>
</feature>
<comment type="similarity">
    <text evidence="1">Belongs to the DNA polymerase type-B family.</text>
</comment>
<dbReference type="InterPro" id="IPR006172">
    <property type="entry name" value="DNA-dir_DNA_pol_B"/>
</dbReference>
<dbReference type="EC" id="2.7.7.7" evidence="2"/>
<dbReference type="Pfam" id="PF00136">
    <property type="entry name" value="DNA_pol_B"/>
    <property type="match status" value="1"/>
</dbReference>
<evidence type="ECO:0000256" key="2">
    <source>
        <dbReference type="ARBA" id="ARBA00012417"/>
    </source>
</evidence>
<keyword evidence="4 11" id="KW-0548">Nucleotidyltransferase</keyword>
<dbReference type="Pfam" id="PF22587">
    <property type="entry name" value="DNApolII_insertion"/>
    <property type="match status" value="1"/>
</dbReference>
<dbReference type="FunFam" id="3.30.420.10:FF:000052">
    <property type="entry name" value="DNA polymerase"/>
    <property type="match status" value="1"/>
</dbReference>
<reference evidence="11 12" key="1">
    <citation type="submission" date="2017-11" db="EMBL/GenBank/DDBJ databases">
        <authorList>
            <person name="Han C.G."/>
        </authorList>
    </citation>
    <scope>NUCLEOTIDE SEQUENCE [LARGE SCALE GENOMIC DNA]</scope>
    <source>
        <strain evidence="11 12">A10</strain>
    </source>
</reference>
<feature type="non-terminal residue" evidence="11">
    <location>
        <position position="450"/>
    </location>
</feature>
<dbReference type="InterPro" id="IPR006134">
    <property type="entry name" value="DNA-dir_DNA_pol_B_multi_dom"/>
</dbReference>
<organism evidence="11 12">
    <name type="scientific">Klebsiella michiganensis</name>
    <dbReference type="NCBI Taxonomy" id="1134687"/>
    <lineage>
        <taxon>Bacteria</taxon>
        <taxon>Pseudomonadati</taxon>
        <taxon>Pseudomonadota</taxon>
        <taxon>Gammaproteobacteria</taxon>
        <taxon>Enterobacterales</taxon>
        <taxon>Enterobacteriaceae</taxon>
        <taxon>Klebsiella/Raoultella group</taxon>
        <taxon>Klebsiella</taxon>
    </lineage>
</organism>
<dbReference type="InterPro" id="IPR023211">
    <property type="entry name" value="DNA_pol_palm_dom_sf"/>
</dbReference>
<dbReference type="GO" id="GO:0008296">
    <property type="term" value="F:3'-5'-DNA exonuclease activity"/>
    <property type="evidence" value="ECO:0007669"/>
    <property type="project" value="TreeGrafter"/>
</dbReference>
<evidence type="ECO:0000259" key="9">
    <source>
        <dbReference type="Pfam" id="PF03104"/>
    </source>
</evidence>